<protein>
    <recommendedName>
        <fullName evidence="4">DUF4488 domain-containing protein</fullName>
    </recommendedName>
</protein>
<evidence type="ECO:0008006" key="4">
    <source>
        <dbReference type="Google" id="ProtNLM"/>
    </source>
</evidence>
<name>A0A919BEU2_9GAMM</name>
<reference evidence="2" key="2">
    <citation type="submission" date="2020-09" db="EMBL/GenBank/DDBJ databases">
        <authorList>
            <person name="Sun Q."/>
            <person name="Kim S."/>
        </authorList>
    </citation>
    <scope>NUCLEOTIDE SEQUENCE</scope>
    <source>
        <strain evidence="2">KCTC 42731</strain>
    </source>
</reference>
<evidence type="ECO:0000313" key="3">
    <source>
        <dbReference type="Proteomes" id="UP000623842"/>
    </source>
</evidence>
<evidence type="ECO:0000313" key="2">
    <source>
        <dbReference type="EMBL" id="GHF85966.1"/>
    </source>
</evidence>
<keyword evidence="1" id="KW-0732">Signal</keyword>
<dbReference type="EMBL" id="BNCK01000002">
    <property type="protein sequence ID" value="GHF85966.1"/>
    <property type="molecule type" value="Genomic_DNA"/>
</dbReference>
<reference evidence="2" key="1">
    <citation type="journal article" date="2014" name="Int. J. Syst. Evol. Microbiol.">
        <title>Complete genome sequence of Corynebacterium casei LMG S-19264T (=DSM 44701T), isolated from a smear-ripened cheese.</title>
        <authorList>
            <consortium name="US DOE Joint Genome Institute (JGI-PGF)"/>
            <person name="Walter F."/>
            <person name="Albersmeier A."/>
            <person name="Kalinowski J."/>
            <person name="Ruckert C."/>
        </authorList>
    </citation>
    <scope>NUCLEOTIDE SEQUENCE</scope>
    <source>
        <strain evidence="2">KCTC 42731</strain>
    </source>
</reference>
<dbReference type="AlphaFoldDB" id="A0A919BEU2"/>
<feature type="signal peptide" evidence="1">
    <location>
        <begin position="1"/>
        <end position="20"/>
    </location>
</feature>
<comment type="caution">
    <text evidence="2">The sequence shown here is derived from an EMBL/GenBank/DDBJ whole genome shotgun (WGS) entry which is preliminary data.</text>
</comment>
<gene>
    <name evidence="2" type="ORF">GCM10017161_12000</name>
</gene>
<dbReference type="Proteomes" id="UP000623842">
    <property type="component" value="Unassembled WGS sequence"/>
</dbReference>
<sequence>MKYLVILVLVLSTTLCQAQAKDNPFVGTWQLVSGEYVNEKNELVDYKTLGINSQKVITQRHFSFVSMANGKFWAAGTGTYKHTSDEYSEQPTMASFAMENGGNYVFKYEMKGEYWHNSRWHGDKRVEYEVWQRID</sequence>
<proteinExistence type="predicted"/>
<dbReference type="Gene3D" id="2.40.128.490">
    <property type="entry name" value="Uncharacterised protein PF14869, DUF4488"/>
    <property type="match status" value="1"/>
</dbReference>
<keyword evidence="3" id="KW-1185">Reference proteome</keyword>
<dbReference type="RefSeq" id="WP_189768273.1">
    <property type="nucleotide sequence ID" value="NZ_BNCK01000002.1"/>
</dbReference>
<feature type="chain" id="PRO_5037908398" description="DUF4488 domain-containing protein" evidence="1">
    <location>
        <begin position="21"/>
        <end position="135"/>
    </location>
</feature>
<accession>A0A919BEU2</accession>
<evidence type="ECO:0000256" key="1">
    <source>
        <dbReference type="SAM" id="SignalP"/>
    </source>
</evidence>
<organism evidence="2 3">
    <name type="scientific">Thalassotalea marina</name>
    <dbReference type="NCBI Taxonomy" id="1673741"/>
    <lineage>
        <taxon>Bacteria</taxon>
        <taxon>Pseudomonadati</taxon>
        <taxon>Pseudomonadota</taxon>
        <taxon>Gammaproteobacteria</taxon>
        <taxon>Alteromonadales</taxon>
        <taxon>Colwelliaceae</taxon>
        <taxon>Thalassotalea</taxon>
    </lineage>
</organism>